<dbReference type="EMBL" id="JAUSWM010000003">
    <property type="protein sequence ID" value="MDQ0483281.1"/>
    <property type="molecule type" value="Genomic_DNA"/>
</dbReference>
<sequence length="455" mass="49853">MDSNLHTKLTSKGILKFAIPSLIGIFLFMIPIPNDEGVTIPIARLAGWLQGLFGSTIPVKLPVIMTIVISITAILTYIAVVIKPTWVTKRPFLVSLLQVSPIWLFARILGMIFAILTLFNIGPEWIWSDATGGLLLNDLIPILFSVFLFAGIFLPLLLNFGLLEFCGTLLTKIMRPIFTLPGRSSIDCLASWMGDGTIGVLLTSKQYEQGYYTKREAAVIGTTFSVVSITFSIVVLQQMKLEQYVIPYYLTIVLAGVVAAVIMPRIPPLSRKADTTFESAAEVPDNSIPKNMSRFRWGLVQATRTAEDNRTSKVIKGGIQNVLDMWMGVIPIVMAIGTVALIIAETTPIFSYLGAPFVPILNVMQVPEAAEAAQTMVIGFADMFLPAIIGADIESDLTRFVIASLSVSQLIYMSEVGGLLLGSKVPVRFIDLVIIFLERTIISLPIIVIMAHIIF</sequence>
<evidence type="ECO:0000256" key="1">
    <source>
        <dbReference type="SAM" id="Phobius"/>
    </source>
</evidence>
<keyword evidence="1" id="KW-0812">Transmembrane</keyword>
<feature type="transmembrane region" description="Helical" evidence="1">
    <location>
        <begin position="102"/>
        <end position="122"/>
    </location>
</feature>
<comment type="caution">
    <text evidence="3">The sequence shown here is derived from an EMBL/GenBank/DDBJ whole genome shotgun (WGS) entry which is preliminary data.</text>
</comment>
<evidence type="ECO:0000313" key="4">
    <source>
        <dbReference type="Proteomes" id="UP001226720"/>
    </source>
</evidence>
<keyword evidence="1" id="KW-0472">Membrane</keyword>
<evidence type="ECO:0000259" key="2">
    <source>
        <dbReference type="Pfam" id="PF07670"/>
    </source>
</evidence>
<keyword evidence="1" id="KW-1133">Transmembrane helix</keyword>
<dbReference type="InterPro" id="IPR011642">
    <property type="entry name" value="Gate_dom"/>
</dbReference>
<dbReference type="GeneID" id="301326974"/>
<feature type="transmembrane region" description="Helical" evidence="1">
    <location>
        <begin position="142"/>
        <end position="165"/>
    </location>
</feature>
<feature type="transmembrane region" description="Helical" evidence="1">
    <location>
        <begin position="400"/>
        <end position="422"/>
    </location>
</feature>
<dbReference type="Pfam" id="PF07670">
    <property type="entry name" value="Gate"/>
    <property type="match status" value="1"/>
</dbReference>
<protein>
    <submittedName>
        <fullName evidence="3">Nucleoside recognition membrane protein YjiH</fullName>
    </submittedName>
</protein>
<feature type="transmembrane region" description="Helical" evidence="1">
    <location>
        <begin position="429"/>
        <end position="454"/>
    </location>
</feature>
<accession>A0ABU0K464</accession>
<feature type="transmembrane region" description="Helical" evidence="1">
    <location>
        <begin position="217"/>
        <end position="239"/>
    </location>
</feature>
<reference evidence="3" key="1">
    <citation type="submission" date="2023-07" db="EMBL/GenBank/DDBJ databases">
        <title>Genomic Encyclopedia of Type Strains, Phase IV (KMG-IV): sequencing the most valuable type-strain genomes for metagenomic binning, comparative biology and taxonomic classification.</title>
        <authorList>
            <person name="Goeker M."/>
        </authorList>
    </citation>
    <scope>NUCLEOTIDE SEQUENCE [LARGE SCALE GENOMIC DNA]</scope>
    <source>
        <strain evidence="3">JSM 076093</strain>
    </source>
</reference>
<feature type="transmembrane region" description="Helical" evidence="1">
    <location>
        <begin position="245"/>
        <end position="263"/>
    </location>
</feature>
<feature type="transmembrane region" description="Helical" evidence="1">
    <location>
        <begin position="61"/>
        <end position="82"/>
    </location>
</feature>
<name>A0ABU0K464_9BACL</name>
<dbReference type="Proteomes" id="UP001226720">
    <property type="component" value="Unassembled WGS sequence"/>
</dbReference>
<feature type="transmembrane region" description="Helical" evidence="1">
    <location>
        <begin position="14"/>
        <end position="32"/>
    </location>
</feature>
<proteinExistence type="predicted"/>
<evidence type="ECO:0000313" key="3">
    <source>
        <dbReference type="EMBL" id="MDQ0483281.1"/>
    </source>
</evidence>
<feature type="transmembrane region" description="Helical" evidence="1">
    <location>
        <begin position="322"/>
        <end position="344"/>
    </location>
</feature>
<organism evidence="3 4">
    <name type="scientific">Guptibacillus hwajinpoensis</name>
    <dbReference type="NCBI Taxonomy" id="208199"/>
    <lineage>
        <taxon>Bacteria</taxon>
        <taxon>Bacillati</taxon>
        <taxon>Bacillota</taxon>
        <taxon>Bacilli</taxon>
        <taxon>Bacillales</taxon>
        <taxon>Guptibacillaceae</taxon>
        <taxon>Guptibacillus</taxon>
    </lineage>
</organism>
<gene>
    <name evidence="3" type="ORF">QO000_002253</name>
</gene>
<keyword evidence="4" id="KW-1185">Reference proteome</keyword>
<feature type="domain" description="Nucleoside transporter/FeoB GTPase Gate" evidence="2">
    <location>
        <begin position="143"/>
        <end position="238"/>
    </location>
</feature>
<dbReference type="RefSeq" id="WP_301551453.1">
    <property type="nucleotide sequence ID" value="NZ_JAQRMZ010000003.1"/>
</dbReference>